<protein>
    <submittedName>
        <fullName evidence="1">Uncharacterized protein</fullName>
    </submittedName>
</protein>
<gene>
    <name evidence="1" type="ORF">LYNGBM3L_49240</name>
</gene>
<name>F4XXW5_9CYAN</name>
<dbReference type="HOGENOM" id="CLU_2538860_0_0_3"/>
<dbReference type="AlphaFoldDB" id="F4XXW5"/>
<sequence length="83" mass="9505">MENKVIDVSELSPKQIAIITEIVETFKLVAQQTNLPEDLSKAETSKKSLNLAERIKQRFAHLSDVEITQIPRDKMRTPPLFDQ</sequence>
<evidence type="ECO:0000313" key="2">
    <source>
        <dbReference type="Proteomes" id="UP000003959"/>
    </source>
</evidence>
<reference evidence="2" key="1">
    <citation type="journal article" date="2011" name="Proc. Natl. Acad. Sci. U.S.A.">
        <title>Genomic insights into the physiology and ecology of the marine filamentous cyanobacterium Lyngbya majuscula.</title>
        <authorList>
            <person name="Jones A.C."/>
            <person name="Monroe E.A."/>
            <person name="Podell S."/>
            <person name="Hess W.R."/>
            <person name="Klages S."/>
            <person name="Esquenazi E."/>
            <person name="Niessen S."/>
            <person name="Hoover H."/>
            <person name="Rothmann M."/>
            <person name="Lasken R.S."/>
            <person name="Yates J.R.III."/>
            <person name="Reinhardt R."/>
            <person name="Kube M."/>
            <person name="Burkart M.D."/>
            <person name="Allen E.E."/>
            <person name="Dorrestein P.C."/>
            <person name="Gerwick W.H."/>
            <person name="Gerwick L."/>
        </authorList>
    </citation>
    <scope>NUCLEOTIDE SEQUENCE [LARGE SCALE GENOMIC DNA]</scope>
    <source>
        <strain evidence="2">3L</strain>
    </source>
</reference>
<evidence type="ECO:0000313" key="1">
    <source>
        <dbReference type="EMBL" id="EGJ30570.1"/>
    </source>
</evidence>
<dbReference type="EMBL" id="GL890951">
    <property type="protein sequence ID" value="EGJ30570.1"/>
    <property type="molecule type" value="Genomic_DNA"/>
</dbReference>
<organism evidence="1 2">
    <name type="scientific">Moorena producens 3L</name>
    <dbReference type="NCBI Taxonomy" id="489825"/>
    <lineage>
        <taxon>Bacteria</taxon>
        <taxon>Bacillati</taxon>
        <taxon>Cyanobacteriota</taxon>
        <taxon>Cyanophyceae</taxon>
        <taxon>Coleofasciculales</taxon>
        <taxon>Coleofasciculaceae</taxon>
        <taxon>Moorena</taxon>
    </lineage>
</organism>
<dbReference type="RefSeq" id="WP_009149639.1">
    <property type="nucleotide sequence ID" value="NZ_GL890951.1"/>
</dbReference>
<accession>F4XXW5</accession>
<dbReference type="OrthoDB" id="27260at2"/>
<dbReference type="Proteomes" id="UP000003959">
    <property type="component" value="Unassembled WGS sequence"/>
</dbReference>
<proteinExistence type="predicted"/>
<keyword evidence="2" id="KW-1185">Reference proteome</keyword>